<gene>
    <name evidence="3" type="ORF">ACFP1K_03900</name>
</gene>
<feature type="region of interest" description="Disordered" evidence="1">
    <location>
        <begin position="39"/>
        <end position="74"/>
    </location>
</feature>
<dbReference type="EMBL" id="JBHSRF010000003">
    <property type="protein sequence ID" value="MFC6080287.1"/>
    <property type="molecule type" value="Genomic_DNA"/>
</dbReference>
<feature type="transmembrane region" description="Helical" evidence="2">
    <location>
        <begin position="82"/>
        <end position="99"/>
    </location>
</feature>
<evidence type="ECO:0000256" key="1">
    <source>
        <dbReference type="SAM" id="MobiDB-lite"/>
    </source>
</evidence>
<keyword evidence="2" id="KW-0472">Membrane</keyword>
<proteinExistence type="predicted"/>
<sequence>MGSHDELETCLRALGEHLGSPTPLPADVARAVRARLEGAPEAGEVGRPVRPEGAPAPSEAPGGTGGAGEPGERRWRRARRRWIAAGVAVLLAVLVGLTPQGQAAVERVLRFAGIELHIGNPPPLPSGVPGALPGETRVTLAEARDMAPFPFQVPAELGPPVDVRVSEEGRLVSMLWPGGIRLDAFNGVVDVLWRKDLGPPFPKQVTVGESSGWWINAPHGVTYIPRDGVGGKDLARVAGPTLVWQLGPAGYRLEGVADESRAKRIGESLR</sequence>
<accession>A0ABW1NCL5</accession>
<keyword evidence="2" id="KW-0812">Transmembrane</keyword>
<organism evidence="3 4">
    <name type="scientific">Sphaerisporangium aureirubrum</name>
    <dbReference type="NCBI Taxonomy" id="1544736"/>
    <lineage>
        <taxon>Bacteria</taxon>
        <taxon>Bacillati</taxon>
        <taxon>Actinomycetota</taxon>
        <taxon>Actinomycetes</taxon>
        <taxon>Streptosporangiales</taxon>
        <taxon>Streptosporangiaceae</taxon>
        <taxon>Sphaerisporangium</taxon>
    </lineage>
</organism>
<protein>
    <recommendedName>
        <fullName evidence="5">DUF4367 domain-containing protein</fullName>
    </recommendedName>
</protein>
<evidence type="ECO:0000313" key="3">
    <source>
        <dbReference type="EMBL" id="MFC6080287.1"/>
    </source>
</evidence>
<evidence type="ECO:0000256" key="2">
    <source>
        <dbReference type="SAM" id="Phobius"/>
    </source>
</evidence>
<evidence type="ECO:0000313" key="4">
    <source>
        <dbReference type="Proteomes" id="UP001596137"/>
    </source>
</evidence>
<comment type="caution">
    <text evidence="3">The sequence shown here is derived from an EMBL/GenBank/DDBJ whole genome shotgun (WGS) entry which is preliminary data.</text>
</comment>
<keyword evidence="4" id="KW-1185">Reference proteome</keyword>
<keyword evidence="2" id="KW-1133">Transmembrane helix</keyword>
<feature type="compositionally biased region" description="Low complexity" evidence="1">
    <location>
        <begin position="51"/>
        <end position="61"/>
    </location>
</feature>
<dbReference type="Proteomes" id="UP001596137">
    <property type="component" value="Unassembled WGS sequence"/>
</dbReference>
<evidence type="ECO:0008006" key="5">
    <source>
        <dbReference type="Google" id="ProtNLM"/>
    </source>
</evidence>
<name>A0ABW1NCL5_9ACTN</name>
<reference evidence="4" key="1">
    <citation type="journal article" date="2019" name="Int. J. Syst. Evol. Microbiol.">
        <title>The Global Catalogue of Microorganisms (GCM) 10K type strain sequencing project: providing services to taxonomists for standard genome sequencing and annotation.</title>
        <authorList>
            <consortium name="The Broad Institute Genomics Platform"/>
            <consortium name="The Broad Institute Genome Sequencing Center for Infectious Disease"/>
            <person name="Wu L."/>
            <person name="Ma J."/>
        </authorList>
    </citation>
    <scope>NUCLEOTIDE SEQUENCE [LARGE SCALE GENOMIC DNA]</scope>
    <source>
        <strain evidence="4">JCM 30346</strain>
    </source>
</reference>
<dbReference type="RefSeq" id="WP_380747060.1">
    <property type="nucleotide sequence ID" value="NZ_JBHSRF010000003.1"/>
</dbReference>